<feature type="transmembrane region" description="Helical" evidence="2">
    <location>
        <begin position="124"/>
        <end position="143"/>
    </location>
</feature>
<gene>
    <name evidence="3" type="primary">Pde3a</name>
    <name evidence="3" type="ORF">GTO93_0020395</name>
</gene>
<feature type="region of interest" description="Disordered" evidence="1">
    <location>
        <begin position="223"/>
        <end position="249"/>
    </location>
</feature>
<feature type="transmembrane region" description="Helical" evidence="2">
    <location>
        <begin position="68"/>
        <end position="87"/>
    </location>
</feature>
<comment type="caution">
    <text evidence="3">The sequence shown here is derived from an EMBL/GenBank/DDBJ whole genome shotgun (WGS) entry which is preliminary data.</text>
</comment>
<reference evidence="3" key="1">
    <citation type="journal article" date="2021" name="Cell">
        <title>Tracing the genetic footprints of vertebrate landing in non-teleost ray-finned fishes.</title>
        <authorList>
            <person name="Bi X."/>
            <person name="Wang K."/>
            <person name="Yang L."/>
            <person name="Pan H."/>
            <person name="Jiang H."/>
            <person name="Wei Q."/>
            <person name="Fang M."/>
            <person name="Yu H."/>
            <person name="Zhu C."/>
            <person name="Cai Y."/>
            <person name="He Y."/>
            <person name="Gan X."/>
            <person name="Zeng H."/>
            <person name="Yu D."/>
            <person name="Zhu Y."/>
            <person name="Jiang H."/>
            <person name="Qiu Q."/>
            <person name="Yang H."/>
            <person name="Zhang Y.E."/>
            <person name="Wang W."/>
            <person name="Zhu M."/>
            <person name="He S."/>
            <person name="Zhang G."/>
        </authorList>
    </citation>
    <scope>NUCLEOTIDE SEQUENCE</scope>
    <source>
        <strain evidence="3">Pddl_001</strain>
    </source>
</reference>
<keyword evidence="4" id="KW-1185">Reference proteome</keyword>
<name>A0ABS2YID8_POLSP</name>
<evidence type="ECO:0000256" key="2">
    <source>
        <dbReference type="SAM" id="Phobius"/>
    </source>
</evidence>
<feature type="transmembrane region" description="Helical" evidence="2">
    <location>
        <begin position="99"/>
        <end position="118"/>
    </location>
</feature>
<feature type="non-terminal residue" evidence="3">
    <location>
        <position position="1"/>
    </location>
</feature>
<protein>
    <submittedName>
        <fullName evidence="3">PDE3A phosphodiesterase</fullName>
    </submittedName>
</protein>
<organism evidence="3 4">
    <name type="scientific">Polyodon spathula</name>
    <name type="common">North American paddlefish</name>
    <name type="synonym">Squalus spathula</name>
    <dbReference type="NCBI Taxonomy" id="7913"/>
    <lineage>
        <taxon>Eukaryota</taxon>
        <taxon>Metazoa</taxon>
        <taxon>Chordata</taxon>
        <taxon>Craniata</taxon>
        <taxon>Vertebrata</taxon>
        <taxon>Euteleostomi</taxon>
        <taxon>Actinopterygii</taxon>
        <taxon>Chondrostei</taxon>
        <taxon>Acipenseriformes</taxon>
        <taxon>Polyodontidae</taxon>
        <taxon>Polyodon</taxon>
    </lineage>
</organism>
<dbReference type="Proteomes" id="UP001166093">
    <property type="component" value="Unassembled WGS sequence"/>
</dbReference>
<keyword evidence="2" id="KW-0472">Membrane</keyword>
<feature type="compositionally biased region" description="Low complexity" evidence="1">
    <location>
        <begin position="228"/>
        <end position="243"/>
    </location>
</feature>
<evidence type="ECO:0000313" key="3">
    <source>
        <dbReference type="EMBL" id="MBN3285945.1"/>
    </source>
</evidence>
<feature type="transmembrane region" description="Helical" evidence="2">
    <location>
        <begin position="150"/>
        <end position="166"/>
    </location>
</feature>
<sequence length="273" mass="29872">MWGAFMVKRIWSSWKVSSAVCVGSLSVLLALKFVNGEIEYSSNNRGKVPDSPVHHYLSGCAAELLVTWWHSAAPLFTLVCAFFWVGLYLTRCGVMLKTALFLLTVCHLGEAAAQLLLIGSEDQLLSFTATVVVLACLVTGALMRVKLKQGLSVIFFISLVRTLSLISLNKVRAGCRPYLAYLVGVLGFLLARYADQLLPSQGQHEGGCTSLAGAKEHIPVFKRRRRSSSVISSDMANSQSSSSRSHRRTSLPCIQRDQVRTFSIVSILLAQSC</sequence>
<feature type="transmembrane region" description="Helical" evidence="2">
    <location>
        <begin position="178"/>
        <end position="194"/>
    </location>
</feature>
<evidence type="ECO:0000256" key="1">
    <source>
        <dbReference type="SAM" id="MobiDB-lite"/>
    </source>
</evidence>
<dbReference type="EMBL" id="JAAWVQ010153876">
    <property type="protein sequence ID" value="MBN3285945.1"/>
    <property type="molecule type" value="Genomic_DNA"/>
</dbReference>
<accession>A0ABS2YID8</accession>
<feature type="non-terminal residue" evidence="3">
    <location>
        <position position="273"/>
    </location>
</feature>
<keyword evidence="2" id="KW-1133">Transmembrane helix</keyword>
<evidence type="ECO:0000313" key="4">
    <source>
        <dbReference type="Proteomes" id="UP001166093"/>
    </source>
</evidence>
<keyword evidence="2" id="KW-0812">Transmembrane</keyword>
<proteinExistence type="predicted"/>